<evidence type="ECO:0000313" key="6">
    <source>
        <dbReference type="EMBL" id="GIF98967.1"/>
    </source>
</evidence>
<dbReference type="Pfam" id="PF13564">
    <property type="entry name" value="DoxX_2"/>
    <property type="match status" value="1"/>
</dbReference>
<keyword evidence="7" id="KW-1185">Reference proteome</keyword>
<evidence type="ECO:0000256" key="1">
    <source>
        <dbReference type="ARBA" id="ARBA00004141"/>
    </source>
</evidence>
<dbReference type="RefSeq" id="WP_120320338.1">
    <property type="nucleotide sequence ID" value="NZ_BONH01000017.1"/>
</dbReference>
<evidence type="ECO:0000256" key="5">
    <source>
        <dbReference type="SAM" id="Phobius"/>
    </source>
</evidence>
<evidence type="ECO:0000313" key="7">
    <source>
        <dbReference type="Proteomes" id="UP000659904"/>
    </source>
</evidence>
<comment type="caution">
    <text evidence="6">The sequence shown here is derived from an EMBL/GenBank/DDBJ whole genome shotgun (WGS) entry which is preliminary data.</text>
</comment>
<dbReference type="Proteomes" id="UP000659904">
    <property type="component" value="Unassembled WGS sequence"/>
</dbReference>
<dbReference type="AlphaFoldDB" id="A0A8J3P050"/>
<dbReference type="GO" id="GO:0016020">
    <property type="term" value="C:membrane"/>
    <property type="evidence" value="ECO:0007669"/>
    <property type="project" value="UniProtKB-SubCell"/>
</dbReference>
<sequence length="120" mass="12857">MSTLPDPAWPVVVLALIQVVDGVLCVKPARFVAACLEGVRFPRRWWRLLPPLKFAAAAGLIAGVWVPPLGALTCAALVAYFVVAITMHIAARDFGRYLFVNAAGMLTLSVATGLYCFVLA</sequence>
<feature type="transmembrane region" description="Helical" evidence="5">
    <location>
        <begin position="98"/>
        <end position="118"/>
    </location>
</feature>
<organism evidence="6 7">
    <name type="scientific">Catellatospora citrea</name>
    <dbReference type="NCBI Taxonomy" id="53366"/>
    <lineage>
        <taxon>Bacteria</taxon>
        <taxon>Bacillati</taxon>
        <taxon>Actinomycetota</taxon>
        <taxon>Actinomycetes</taxon>
        <taxon>Micromonosporales</taxon>
        <taxon>Micromonosporaceae</taxon>
        <taxon>Catellatospora</taxon>
    </lineage>
</organism>
<evidence type="ECO:0000256" key="2">
    <source>
        <dbReference type="ARBA" id="ARBA00022692"/>
    </source>
</evidence>
<name>A0A8J3P050_9ACTN</name>
<keyword evidence="4 5" id="KW-0472">Membrane</keyword>
<evidence type="ECO:0000256" key="4">
    <source>
        <dbReference type="ARBA" id="ARBA00023136"/>
    </source>
</evidence>
<keyword evidence="2 5" id="KW-0812">Transmembrane</keyword>
<dbReference type="EMBL" id="BONH01000017">
    <property type="protein sequence ID" value="GIF98967.1"/>
    <property type="molecule type" value="Genomic_DNA"/>
</dbReference>
<reference evidence="6 7" key="1">
    <citation type="submission" date="2021-01" db="EMBL/GenBank/DDBJ databases">
        <title>Whole genome shotgun sequence of Catellatospora citrea NBRC 14495.</title>
        <authorList>
            <person name="Komaki H."/>
            <person name="Tamura T."/>
        </authorList>
    </citation>
    <scope>NUCLEOTIDE SEQUENCE [LARGE SCALE GENOMIC DNA]</scope>
    <source>
        <strain evidence="6 7">NBRC 14495</strain>
    </source>
</reference>
<keyword evidence="3 5" id="KW-1133">Transmembrane helix</keyword>
<proteinExistence type="predicted"/>
<accession>A0A8J3P050</accession>
<feature type="transmembrane region" description="Helical" evidence="5">
    <location>
        <begin position="70"/>
        <end position="91"/>
    </location>
</feature>
<protein>
    <recommendedName>
        <fullName evidence="8">DoxX-like protein</fullName>
    </recommendedName>
</protein>
<evidence type="ECO:0008006" key="8">
    <source>
        <dbReference type="Google" id="ProtNLM"/>
    </source>
</evidence>
<evidence type="ECO:0000256" key="3">
    <source>
        <dbReference type="ARBA" id="ARBA00022989"/>
    </source>
</evidence>
<gene>
    <name evidence="6" type="ORF">Cci01nite_40610</name>
</gene>
<comment type="subcellular location">
    <subcellularLocation>
        <location evidence="1">Membrane</location>
        <topology evidence="1">Multi-pass membrane protein</topology>
    </subcellularLocation>
</comment>
<dbReference type="InterPro" id="IPR032808">
    <property type="entry name" value="DoxX"/>
</dbReference>